<evidence type="ECO:0000256" key="1">
    <source>
        <dbReference type="SAM" id="MobiDB-lite"/>
    </source>
</evidence>
<dbReference type="AlphaFoldDB" id="A0A9P5P7N3"/>
<keyword evidence="3" id="KW-1185">Reference proteome</keyword>
<sequence>MIEPGSPTLSTSSSGSDVEELSISGPGSSTLASSIPISSSSSKRRLNPGVASNRDPKSRRLKVHGAADERRDREHGVRGGNWEMGKDKKEKDELLDMFVVEYLRKEIGDPFLEISLD</sequence>
<accession>A0A9P5P7N3</accession>
<reference evidence="2" key="1">
    <citation type="submission" date="2020-11" db="EMBL/GenBank/DDBJ databases">
        <authorList>
            <consortium name="DOE Joint Genome Institute"/>
            <person name="Ahrendt S."/>
            <person name="Riley R."/>
            <person name="Andreopoulos W."/>
            <person name="Labutti K."/>
            <person name="Pangilinan J."/>
            <person name="Ruiz-Duenas F.J."/>
            <person name="Barrasa J.M."/>
            <person name="Sanchez-Garcia M."/>
            <person name="Camarero S."/>
            <person name="Miyauchi S."/>
            <person name="Serrano A."/>
            <person name="Linde D."/>
            <person name="Babiker R."/>
            <person name="Drula E."/>
            <person name="Ayuso-Fernandez I."/>
            <person name="Pacheco R."/>
            <person name="Padilla G."/>
            <person name="Ferreira P."/>
            <person name="Barriuso J."/>
            <person name="Kellner H."/>
            <person name="Castanera R."/>
            <person name="Alfaro M."/>
            <person name="Ramirez L."/>
            <person name="Pisabarro A.G."/>
            <person name="Kuo A."/>
            <person name="Tritt A."/>
            <person name="Lipzen A."/>
            <person name="He G."/>
            <person name="Yan M."/>
            <person name="Ng V."/>
            <person name="Cullen D."/>
            <person name="Martin F."/>
            <person name="Rosso M.-N."/>
            <person name="Henrissat B."/>
            <person name="Hibbett D."/>
            <person name="Martinez A.T."/>
            <person name="Grigoriev I.V."/>
        </authorList>
    </citation>
    <scope>NUCLEOTIDE SEQUENCE</scope>
    <source>
        <strain evidence="2">AH 40177</strain>
    </source>
</reference>
<evidence type="ECO:0000313" key="3">
    <source>
        <dbReference type="Proteomes" id="UP000772434"/>
    </source>
</evidence>
<feature type="compositionally biased region" description="Low complexity" evidence="1">
    <location>
        <begin position="1"/>
        <end position="41"/>
    </location>
</feature>
<feature type="compositionally biased region" description="Basic and acidic residues" evidence="1">
    <location>
        <begin position="65"/>
        <end position="77"/>
    </location>
</feature>
<evidence type="ECO:0000313" key="2">
    <source>
        <dbReference type="EMBL" id="KAF9037906.1"/>
    </source>
</evidence>
<dbReference type="OrthoDB" id="3067279at2759"/>
<dbReference type="EMBL" id="JADNRY010000593">
    <property type="protein sequence ID" value="KAF9037906.1"/>
    <property type="molecule type" value="Genomic_DNA"/>
</dbReference>
<name>A0A9P5P7N3_9AGAR</name>
<dbReference type="Proteomes" id="UP000772434">
    <property type="component" value="Unassembled WGS sequence"/>
</dbReference>
<gene>
    <name evidence="2" type="ORF">BDP27DRAFT_1455479</name>
</gene>
<comment type="caution">
    <text evidence="2">The sequence shown here is derived from an EMBL/GenBank/DDBJ whole genome shotgun (WGS) entry which is preliminary data.</text>
</comment>
<protein>
    <submittedName>
        <fullName evidence="2">Uncharacterized protein</fullName>
    </submittedName>
</protein>
<organism evidence="2 3">
    <name type="scientific">Rhodocollybia butyracea</name>
    <dbReference type="NCBI Taxonomy" id="206335"/>
    <lineage>
        <taxon>Eukaryota</taxon>
        <taxon>Fungi</taxon>
        <taxon>Dikarya</taxon>
        <taxon>Basidiomycota</taxon>
        <taxon>Agaricomycotina</taxon>
        <taxon>Agaricomycetes</taxon>
        <taxon>Agaricomycetidae</taxon>
        <taxon>Agaricales</taxon>
        <taxon>Marasmiineae</taxon>
        <taxon>Omphalotaceae</taxon>
        <taxon>Rhodocollybia</taxon>
    </lineage>
</organism>
<feature type="region of interest" description="Disordered" evidence="1">
    <location>
        <begin position="1"/>
        <end position="84"/>
    </location>
</feature>
<proteinExistence type="predicted"/>